<dbReference type="InterPro" id="IPR011856">
    <property type="entry name" value="tRNA_endonuc-like_dom_sf"/>
</dbReference>
<dbReference type="InterPro" id="IPR052906">
    <property type="entry name" value="Type_IV_Methyl-Rstrct_Enzyme"/>
</dbReference>
<proteinExistence type="predicted"/>
<dbReference type="EMBL" id="RHLK01000007">
    <property type="protein sequence ID" value="MVP00721.1"/>
    <property type="molecule type" value="Genomic_DNA"/>
</dbReference>
<sequence length="272" mass="31353">MKAFISHSYRNSNSYLLENLYKQLENFKIEIVNNRYSYIGNEDITGELLSYIRKCDVFISIIDSSIPEVFLELGYAIGLGKPIILISYDEIEFPAHLKNYLYIRWDNDNIVVEIMRYMERLNKGTLTDKQGDDFLESDVNQVIDKLYWVPESLQNIDGKQFEEVIFKWFIKKGFRVERIGSKDYGYDFIIQTPSRGEVLVDVKKFAPNNNITVMKVQQLLGAVHAYHADGGLIITSSGYTSSARDFAYKCSPRIELLSIGDLVLGNLIEIYS</sequence>
<dbReference type="RefSeq" id="WP_157336451.1">
    <property type="nucleotide sequence ID" value="NZ_RHLK01000007.1"/>
</dbReference>
<dbReference type="Gene3D" id="3.40.50.10140">
    <property type="entry name" value="Toll/interleukin-1 receptor homology (TIR) domain"/>
    <property type="match status" value="1"/>
</dbReference>
<feature type="domain" description="Restriction endonuclease type IV Mrr" evidence="1">
    <location>
        <begin position="153"/>
        <end position="262"/>
    </location>
</feature>
<dbReference type="InterPro" id="IPR007560">
    <property type="entry name" value="Restrct_endonuc_IV_Mrr"/>
</dbReference>
<evidence type="ECO:0000313" key="2">
    <source>
        <dbReference type="EMBL" id="MVP00721.1"/>
    </source>
</evidence>
<comment type="caution">
    <text evidence="2">The sequence shown here is derived from an EMBL/GenBank/DDBJ whole genome shotgun (WGS) entry which is preliminary data.</text>
</comment>
<dbReference type="Proteomes" id="UP000490800">
    <property type="component" value="Unassembled WGS sequence"/>
</dbReference>
<name>A0A7X3FJ47_9BACL</name>
<protein>
    <recommendedName>
        <fullName evidence="1">Restriction endonuclease type IV Mrr domain-containing protein</fullName>
    </recommendedName>
</protein>
<dbReference type="InterPro" id="IPR011335">
    <property type="entry name" value="Restrct_endonuc-II-like"/>
</dbReference>
<dbReference type="InterPro" id="IPR035897">
    <property type="entry name" value="Toll_tir_struct_dom_sf"/>
</dbReference>
<dbReference type="GO" id="GO:0009307">
    <property type="term" value="P:DNA restriction-modification system"/>
    <property type="evidence" value="ECO:0007669"/>
    <property type="project" value="InterPro"/>
</dbReference>
<organism evidence="2 3">
    <name type="scientific">Paenibacillus lutrae</name>
    <dbReference type="NCBI Taxonomy" id="2078573"/>
    <lineage>
        <taxon>Bacteria</taxon>
        <taxon>Bacillati</taxon>
        <taxon>Bacillota</taxon>
        <taxon>Bacilli</taxon>
        <taxon>Bacillales</taxon>
        <taxon>Paenibacillaceae</taxon>
        <taxon>Paenibacillus</taxon>
    </lineage>
</organism>
<accession>A0A7X3FJ47</accession>
<dbReference type="SUPFAM" id="SSF52980">
    <property type="entry name" value="Restriction endonuclease-like"/>
    <property type="match status" value="1"/>
</dbReference>
<dbReference type="SUPFAM" id="SSF52200">
    <property type="entry name" value="Toll/Interleukin receptor TIR domain"/>
    <property type="match status" value="1"/>
</dbReference>
<reference evidence="2 3" key="1">
    <citation type="journal article" date="2019" name="Microorganisms">
        <title>Paenibacillus lutrae sp. nov., A Chitinolytic Species Isolated from A River Otter in Castril Natural Park, Granada, Spain.</title>
        <authorList>
            <person name="Rodriguez M."/>
            <person name="Reina J.C."/>
            <person name="Bejar V."/>
            <person name="Llamas I."/>
        </authorList>
    </citation>
    <scope>NUCLEOTIDE SEQUENCE [LARGE SCALE GENOMIC DNA]</scope>
    <source>
        <strain evidence="2 3">N10</strain>
    </source>
</reference>
<dbReference type="OrthoDB" id="979989at2"/>
<dbReference type="Pfam" id="PF04471">
    <property type="entry name" value="Mrr_cat"/>
    <property type="match status" value="1"/>
</dbReference>
<dbReference type="GO" id="GO:0015666">
    <property type="term" value="F:restriction endodeoxyribonuclease activity"/>
    <property type="evidence" value="ECO:0007669"/>
    <property type="project" value="TreeGrafter"/>
</dbReference>
<dbReference type="GO" id="GO:0003677">
    <property type="term" value="F:DNA binding"/>
    <property type="evidence" value="ECO:0007669"/>
    <property type="project" value="InterPro"/>
</dbReference>
<dbReference type="PANTHER" id="PTHR30015">
    <property type="entry name" value="MRR RESTRICTION SYSTEM PROTEIN"/>
    <property type="match status" value="1"/>
</dbReference>
<evidence type="ECO:0000313" key="3">
    <source>
        <dbReference type="Proteomes" id="UP000490800"/>
    </source>
</evidence>
<evidence type="ECO:0000259" key="1">
    <source>
        <dbReference type="Pfam" id="PF04471"/>
    </source>
</evidence>
<gene>
    <name evidence="2" type="ORF">EDM21_14510</name>
</gene>
<dbReference type="AlphaFoldDB" id="A0A7X3FJ47"/>
<keyword evidence="3" id="KW-1185">Reference proteome</keyword>
<dbReference type="Gene3D" id="3.40.1350.10">
    <property type="match status" value="1"/>
</dbReference>
<dbReference type="PANTHER" id="PTHR30015:SF7">
    <property type="entry name" value="TYPE IV METHYL-DIRECTED RESTRICTION ENZYME ECOKMRR"/>
    <property type="match status" value="1"/>
</dbReference>